<feature type="region of interest" description="Disordered" evidence="1">
    <location>
        <begin position="27"/>
        <end position="58"/>
    </location>
</feature>
<protein>
    <submittedName>
        <fullName evidence="2">Uncharacterized protein</fullName>
    </submittedName>
</protein>
<gene>
    <name evidence="2" type="ORF">MNB_SV-8-1189</name>
</gene>
<sequence length="282" mass="31102">MPYKTLIPFLFVLLFIFTGCGGGSSTQNGTVSSGKNTNEPQTQIAANDNSGIDENKSTTDIQSDVPLKVIDVLILTDQNDPNSFNGINETKVEHAIATTNTIFKNSTLNIKIHINKVQTYAFKNNVASDLLYDIYEDHNISDLRDQTKADIVVAYTKNIDSCGVSYVNDLLDSSIAFAVVSLDCPSTSTAHEIGHAMGLTHSAHQKGENRYYKYARGHGIENEFVTIMAYESAYHTTKRVFNYSNPLQECEGFTCGVPEEEENEADAVKALGYAIDKVINFR</sequence>
<evidence type="ECO:0000313" key="2">
    <source>
        <dbReference type="EMBL" id="SFV61301.1"/>
    </source>
</evidence>
<dbReference type="Gene3D" id="3.40.390.10">
    <property type="entry name" value="Collagenase (Catalytic Domain)"/>
    <property type="match status" value="1"/>
</dbReference>
<dbReference type="Pfam" id="PF13688">
    <property type="entry name" value="Reprolysin_5"/>
    <property type="match status" value="1"/>
</dbReference>
<name>A0A1W1C6I2_9ZZZZ</name>
<evidence type="ECO:0000256" key="1">
    <source>
        <dbReference type="SAM" id="MobiDB-lite"/>
    </source>
</evidence>
<dbReference type="PROSITE" id="PS51257">
    <property type="entry name" value="PROKAR_LIPOPROTEIN"/>
    <property type="match status" value="1"/>
</dbReference>
<proteinExistence type="predicted"/>
<dbReference type="AlphaFoldDB" id="A0A1W1C6I2"/>
<reference evidence="2" key="1">
    <citation type="submission" date="2016-10" db="EMBL/GenBank/DDBJ databases">
        <authorList>
            <person name="de Groot N.N."/>
        </authorList>
    </citation>
    <scope>NUCLEOTIDE SEQUENCE</scope>
</reference>
<dbReference type="EMBL" id="FPHD01000057">
    <property type="protein sequence ID" value="SFV61301.1"/>
    <property type="molecule type" value="Genomic_DNA"/>
</dbReference>
<organism evidence="2">
    <name type="scientific">hydrothermal vent metagenome</name>
    <dbReference type="NCBI Taxonomy" id="652676"/>
    <lineage>
        <taxon>unclassified sequences</taxon>
        <taxon>metagenomes</taxon>
        <taxon>ecological metagenomes</taxon>
    </lineage>
</organism>
<dbReference type="SUPFAM" id="SSF55486">
    <property type="entry name" value="Metalloproteases ('zincins'), catalytic domain"/>
    <property type="match status" value="1"/>
</dbReference>
<accession>A0A1W1C6I2</accession>
<dbReference type="InterPro" id="IPR024079">
    <property type="entry name" value="MetalloPept_cat_dom_sf"/>
</dbReference>
<dbReference type="GO" id="GO:0008237">
    <property type="term" value="F:metallopeptidase activity"/>
    <property type="evidence" value="ECO:0007669"/>
    <property type="project" value="InterPro"/>
</dbReference>